<protein>
    <recommendedName>
        <fullName evidence="7">t-SNARE coiled-coil homology domain-containing protein</fullName>
    </recommendedName>
</protein>
<name>A0A397JD50_9GLOM</name>
<dbReference type="EMBL" id="PQFF01000092">
    <property type="protein sequence ID" value="RHZ83124.1"/>
    <property type="molecule type" value="Genomic_DNA"/>
</dbReference>
<dbReference type="GO" id="GO:0006886">
    <property type="term" value="P:intracellular protein transport"/>
    <property type="evidence" value="ECO:0007669"/>
    <property type="project" value="TreeGrafter"/>
</dbReference>
<proteinExistence type="inferred from homology"/>
<keyword evidence="3 6" id="KW-0812">Transmembrane</keyword>
<dbReference type="STRING" id="1348612.A0A397JD50"/>
<dbReference type="GO" id="GO:0005886">
    <property type="term" value="C:plasma membrane"/>
    <property type="evidence" value="ECO:0007669"/>
    <property type="project" value="TreeGrafter"/>
</dbReference>
<evidence type="ECO:0000259" key="7">
    <source>
        <dbReference type="PROSITE" id="PS50192"/>
    </source>
</evidence>
<dbReference type="InterPro" id="IPR000727">
    <property type="entry name" value="T_SNARE_dom"/>
</dbReference>
<dbReference type="Proteomes" id="UP000266861">
    <property type="component" value="Unassembled WGS sequence"/>
</dbReference>
<dbReference type="GO" id="GO:0005484">
    <property type="term" value="F:SNAP receptor activity"/>
    <property type="evidence" value="ECO:0007669"/>
    <property type="project" value="TreeGrafter"/>
</dbReference>
<keyword evidence="9" id="KW-1185">Reference proteome</keyword>
<dbReference type="GO" id="GO:0006906">
    <property type="term" value="P:vesicle fusion"/>
    <property type="evidence" value="ECO:0007669"/>
    <property type="project" value="TreeGrafter"/>
</dbReference>
<dbReference type="SMART" id="SM00397">
    <property type="entry name" value="t_SNARE"/>
    <property type="match status" value="1"/>
</dbReference>
<feature type="transmembrane region" description="Helical" evidence="6">
    <location>
        <begin position="77"/>
        <end position="95"/>
    </location>
</feature>
<dbReference type="SMART" id="SM00503">
    <property type="entry name" value="SynN"/>
    <property type="match status" value="1"/>
</dbReference>
<accession>A0A397JD50</accession>
<dbReference type="Gene3D" id="1.20.58.70">
    <property type="match status" value="1"/>
</dbReference>
<dbReference type="AlphaFoldDB" id="A0A397JD50"/>
<organism evidence="8 9">
    <name type="scientific">Diversispora epigaea</name>
    <dbReference type="NCBI Taxonomy" id="1348612"/>
    <lineage>
        <taxon>Eukaryota</taxon>
        <taxon>Fungi</taxon>
        <taxon>Fungi incertae sedis</taxon>
        <taxon>Mucoromycota</taxon>
        <taxon>Glomeromycotina</taxon>
        <taxon>Glomeromycetes</taxon>
        <taxon>Diversisporales</taxon>
        <taxon>Diversisporaceae</taxon>
        <taxon>Diversispora</taxon>
    </lineage>
</organism>
<evidence type="ECO:0000256" key="6">
    <source>
        <dbReference type="SAM" id="Phobius"/>
    </source>
</evidence>
<evidence type="ECO:0000256" key="4">
    <source>
        <dbReference type="ARBA" id="ARBA00022989"/>
    </source>
</evidence>
<dbReference type="InterPro" id="IPR006011">
    <property type="entry name" value="Syntaxin_N"/>
</dbReference>
<dbReference type="PANTHER" id="PTHR19957">
    <property type="entry name" value="SYNTAXIN"/>
    <property type="match status" value="1"/>
</dbReference>
<dbReference type="PROSITE" id="PS50192">
    <property type="entry name" value="T_SNARE"/>
    <property type="match status" value="1"/>
</dbReference>
<dbReference type="InterPro" id="IPR010989">
    <property type="entry name" value="SNARE"/>
</dbReference>
<dbReference type="OrthoDB" id="10255013at2759"/>
<evidence type="ECO:0000256" key="1">
    <source>
        <dbReference type="ARBA" id="ARBA00004211"/>
    </source>
</evidence>
<reference evidence="8 9" key="1">
    <citation type="submission" date="2018-08" db="EMBL/GenBank/DDBJ databases">
        <title>Genome and evolution of the arbuscular mycorrhizal fungus Diversispora epigaea (formerly Glomus versiforme) and its bacterial endosymbionts.</title>
        <authorList>
            <person name="Sun X."/>
            <person name="Fei Z."/>
            <person name="Harrison M."/>
        </authorList>
    </citation>
    <scope>NUCLEOTIDE SEQUENCE [LARGE SCALE GENOMIC DNA]</scope>
    <source>
        <strain evidence="8 9">IT104</strain>
    </source>
</reference>
<dbReference type="InterPro" id="IPR045242">
    <property type="entry name" value="Syntaxin"/>
</dbReference>
<keyword evidence="5 6" id="KW-0472">Membrane</keyword>
<dbReference type="GO" id="GO:0031201">
    <property type="term" value="C:SNARE complex"/>
    <property type="evidence" value="ECO:0007669"/>
    <property type="project" value="TreeGrafter"/>
</dbReference>
<feature type="transmembrane region" description="Helical" evidence="6">
    <location>
        <begin position="378"/>
        <end position="399"/>
    </location>
</feature>
<feature type="domain" description="T-SNARE coiled-coil homology" evidence="7">
    <location>
        <begin position="304"/>
        <end position="366"/>
    </location>
</feature>
<dbReference type="GO" id="GO:0000149">
    <property type="term" value="F:SNARE binding"/>
    <property type="evidence" value="ECO:0007669"/>
    <property type="project" value="TreeGrafter"/>
</dbReference>
<feature type="transmembrane region" description="Helical" evidence="6">
    <location>
        <begin position="107"/>
        <end position="130"/>
    </location>
</feature>
<sequence length="402" mass="46120">MFFVGINAHINFFESPHRGTDGPDEQVMIPPCGGYNDLIADAEAGSENSNTAWYQCFDVLIKADSITSETTKTTSTLAFLIITLIGFIMIFTIYYKYFYLEYYKSINYLNVTFVIHDYKQALSMIFILYVKKKMEYSEKVNDLDTFLNGAATIEQNITTIRTHINRTQDLQAQILGITSTQDEETLAQERDGVINNIRQLFAETKDRIKEIQLENSKIPTSDPNYQLRIQRFNFLREKFRNVLDEFHGAENTYIKQQSERIGRQYKVIKPNATQQEIQDYVSNPNSQPVFQQALLRTGEAKEAMGQVQRRHEDIKYIEKTIVELAQLFEELNLQIAAADATIIAIETNVDHTTIGIQKANENLTKAKESALSARKKKWILFCIIIIIIAIVVVVLAIIIPKK</sequence>
<dbReference type="SUPFAM" id="SSF47661">
    <property type="entry name" value="t-snare proteins"/>
    <property type="match status" value="1"/>
</dbReference>
<dbReference type="Pfam" id="PF05739">
    <property type="entry name" value="SNARE"/>
    <property type="match status" value="1"/>
</dbReference>
<keyword evidence="4 6" id="KW-1133">Transmembrane helix</keyword>
<dbReference type="Pfam" id="PF00804">
    <property type="entry name" value="Syntaxin"/>
    <property type="match status" value="1"/>
</dbReference>
<evidence type="ECO:0000256" key="5">
    <source>
        <dbReference type="ARBA" id="ARBA00023136"/>
    </source>
</evidence>
<dbReference type="PANTHER" id="PTHR19957:SF307">
    <property type="entry name" value="PROTEIN SSO1-RELATED"/>
    <property type="match status" value="1"/>
</dbReference>
<comment type="subcellular location">
    <subcellularLocation>
        <location evidence="1">Membrane</location>
        <topology evidence="1">Single-pass type IV membrane protein</topology>
    </subcellularLocation>
</comment>
<dbReference type="GO" id="GO:0006887">
    <property type="term" value="P:exocytosis"/>
    <property type="evidence" value="ECO:0007669"/>
    <property type="project" value="TreeGrafter"/>
</dbReference>
<comment type="similarity">
    <text evidence="2">Belongs to the syntaxin family.</text>
</comment>
<gene>
    <name evidence="8" type="ORF">Glove_99g281</name>
</gene>
<dbReference type="GO" id="GO:0012505">
    <property type="term" value="C:endomembrane system"/>
    <property type="evidence" value="ECO:0007669"/>
    <property type="project" value="TreeGrafter"/>
</dbReference>
<evidence type="ECO:0000256" key="2">
    <source>
        <dbReference type="ARBA" id="ARBA00009063"/>
    </source>
</evidence>
<comment type="caution">
    <text evidence="8">The sequence shown here is derived from an EMBL/GenBank/DDBJ whole genome shotgun (WGS) entry which is preliminary data.</text>
</comment>
<evidence type="ECO:0000256" key="3">
    <source>
        <dbReference type="ARBA" id="ARBA00022692"/>
    </source>
</evidence>
<evidence type="ECO:0000313" key="9">
    <source>
        <dbReference type="Proteomes" id="UP000266861"/>
    </source>
</evidence>
<dbReference type="GO" id="GO:0048278">
    <property type="term" value="P:vesicle docking"/>
    <property type="evidence" value="ECO:0007669"/>
    <property type="project" value="TreeGrafter"/>
</dbReference>
<evidence type="ECO:0000313" key="8">
    <source>
        <dbReference type="EMBL" id="RHZ83124.1"/>
    </source>
</evidence>